<feature type="transmembrane region" description="Helical" evidence="7">
    <location>
        <begin position="82"/>
        <end position="107"/>
    </location>
</feature>
<dbReference type="Pfam" id="PF09335">
    <property type="entry name" value="VTT_dom"/>
    <property type="match status" value="1"/>
</dbReference>
<evidence type="ECO:0000256" key="2">
    <source>
        <dbReference type="ARBA" id="ARBA00010792"/>
    </source>
</evidence>
<sequence>MFRFLRYRRGVLGHLLAGAAAAPRIVALNPLSPRDLLVTFGLAGVFAILFAETGLLVGFFLPGDTLLALAGAFASPHVHEAVHLPLPALLIGCPAAAIIGAQVGYVIGVQGGQRLARPGSAFAHGIERIEPLFARFGEGWAVLLCRFIPVLRTFINPAVGVLRMPVRRFTVWNVVGGLVWTEAIVLAGYYGGEALHIERYVLPVVAVAVLASVASLAFELNRMRRRRAAAAASRPDPVGAAADSAGLASREADTIDSTGV</sequence>
<dbReference type="Proteomes" id="UP000008221">
    <property type="component" value="Chromosome"/>
</dbReference>
<gene>
    <name evidence="10" type="ordered locus">Acel_2124</name>
</gene>
<dbReference type="HOGENOM" id="CLU_044208_6_0_11"/>
<dbReference type="PANTHER" id="PTHR30353:SF0">
    <property type="entry name" value="TRANSMEMBRANE PROTEIN"/>
    <property type="match status" value="1"/>
</dbReference>
<evidence type="ECO:0000256" key="1">
    <source>
        <dbReference type="ARBA" id="ARBA00004651"/>
    </source>
</evidence>
<dbReference type="STRING" id="351607.Acel_2124"/>
<dbReference type="FunCoup" id="A0LWT6">
    <property type="interactions" value="11"/>
</dbReference>
<keyword evidence="11" id="KW-1185">Reference proteome</keyword>
<feature type="region of interest" description="Disordered" evidence="8">
    <location>
        <begin position="236"/>
        <end position="260"/>
    </location>
</feature>
<comment type="similarity">
    <text evidence="2 7">Belongs to the DedA family.</text>
</comment>
<dbReference type="KEGG" id="ace:Acel_2124"/>
<feature type="transmembrane region" description="Helical" evidence="7">
    <location>
        <begin position="200"/>
        <end position="218"/>
    </location>
</feature>
<dbReference type="InParanoid" id="A0LWT6"/>
<evidence type="ECO:0000259" key="9">
    <source>
        <dbReference type="Pfam" id="PF09335"/>
    </source>
</evidence>
<evidence type="ECO:0000256" key="6">
    <source>
        <dbReference type="ARBA" id="ARBA00023136"/>
    </source>
</evidence>
<feature type="transmembrane region" description="Helical" evidence="7">
    <location>
        <begin position="169"/>
        <end position="188"/>
    </location>
</feature>
<evidence type="ECO:0000256" key="5">
    <source>
        <dbReference type="ARBA" id="ARBA00022989"/>
    </source>
</evidence>
<dbReference type="EMBL" id="CP000481">
    <property type="protein sequence ID" value="ABK53896.1"/>
    <property type="molecule type" value="Genomic_DNA"/>
</dbReference>
<evidence type="ECO:0000256" key="4">
    <source>
        <dbReference type="ARBA" id="ARBA00022692"/>
    </source>
</evidence>
<dbReference type="AlphaFoldDB" id="A0LWT6"/>
<dbReference type="RefSeq" id="WP_011720959.1">
    <property type="nucleotide sequence ID" value="NC_008578.1"/>
</dbReference>
<keyword evidence="5 7" id="KW-1133">Transmembrane helix</keyword>
<feature type="domain" description="VTT" evidence="9">
    <location>
        <begin position="61"/>
        <end position="189"/>
    </location>
</feature>
<evidence type="ECO:0000256" key="8">
    <source>
        <dbReference type="SAM" id="MobiDB-lite"/>
    </source>
</evidence>
<organism evidence="10 11">
    <name type="scientific">Acidothermus cellulolyticus (strain ATCC 43068 / DSM 8971 / 11B)</name>
    <dbReference type="NCBI Taxonomy" id="351607"/>
    <lineage>
        <taxon>Bacteria</taxon>
        <taxon>Bacillati</taxon>
        <taxon>Actinomycetota</taxon>
        <taxon>Actinomycetes</taxon>
        <taxon>Acidothermales</taxon>
        <taxon>Acidothermaceae</taxon>
        <taxon>Acidothermus</taxon>
    </lineage>
</organism>
<reference evidence="10 11" key="1">
    <citation type="journal article" date="2009" name="Genome Res.">
        <title>Complete genome of the cellulolytic thermophile Acidothermus cellulolyticus 11B provides insights into its ecophysiological and evolutionary adaptations.</title>
        <authorList>
            <person name="Barabote R.D."/>
            <person name="Xie G."/>
            <person name="Leu D.H."/>
            <person name="Normand P."/>
            <person name="Necsulea A."/>
            <person name="Daubin V."/>
            <person name="Medigue C."/>
            <person name="Adney W.S."/>
            <person name="Xu X.C."/>
            <person name="Lapidus A."/>
            <person name="Parales R.E."/>
            <person name="Detter C."/>
            <person name="Pujic P."/>
            <person name="Bruce D."/>
            <person name="Lavire C."/>
            <person name="Challacombe J.F."/>
            <person name="Brettin T.S."/>
            <person name="Berry A.M."/>
        </authorList>
    </citation>
    <scope>NUCLEOTIDE SEQUENCE [LARGE SCALE GENOMIC DNA]</scope>
    <source>
        <strain evidence="11">ATCC 43068 / DSM 8971 / 11B</strain>
    </source>
</reference>
<comment type="subcellular location">
    <subcellularLocation>
        <location evidence="1 7">Cell membrane</location>
        <topology evidence="1 7">Multi-pass membrane protein</topology>
    </subcellularLocation>
</comment>
<dbReference type="InterPro" id="IPR032818">
    <property type="entry name" value="DedA-like"/>
</dbReference>
<keyword evidence="6 7" id="KW-0472">Membrane</keyword>
<evidence type="ECO:0000313" key="10">
    <source>
        <dbReference type="EMBL" id="ABK53896.1"/>
    </source>
</evidence>
<proteinExistence type="inferred from homology"/>
<keyword evidence="4 7" id="KW-0812">Transmembrane</keyword>
<accession>A0LWT6</accession>
<feature type="transmembrane region" description="Helical" evidence="7">
    <location>
        <begin position="37"/>
        <end position="61"/>
    </location>
</feature>
<dbReference type="GO" id="GO:0005886">
    <property type="term" value="C:plasma membrane"/>
    <property type="evidence" value="ECO:0007669"/>
    <property type="project" value="UniProtKB-SubCell"/>
</dbReference>
<dbReference type="PANTHER" id="PTHR30353">
    <property type="entry name" value="INNER MEMBRANE PROTEIN DEDA-RELATED"/>
    <property type="match status" value="1"/>
</dbReference>
<keyword evidence="3 7" id="KW-1003">Cell membrane</keyword>
<evidence type="ECO:0000256" key="3">
    <source>
        <dbReference type="ARBA" id="ARBA00022475"/>
    </source>
</evidence>
<dbReference type="InterPro" id="IPR032816">
    <property type="entry name" value="VTT_dom"/>
</dbReference>
<name>A0LWT6_ACIC1</name>
<protein>
    <submittedName>
        <fullName evidence="10">Uncharacterized membrane-associated protein-like protein</fullName>
    </submittedName>
</protein>
<dbReference type="eggNOG" id="COG0586">
    <property type="taxonomic scope" value="Bacteria"/>
</dbReference>
<evidence type="ECO:0000256" key="7">
    <source>
        <dbReference type="RuleBase" id="RU367016"/>
    </source>
</evidence>
<evidence type="ECO:0000313" key="11">
    <source>
        <dbReference type="Proteomes" id="UP000008221"/>
    </source>
</evidence>